<keyword evidence="2" id="KW-1185">Reference proteome</keyword>
<gene>
    <name evidence="1" type="ORF">GMARGA_LOCUS41825</name>
</gene>
<proteinExistence type="predicted"/>
<name>A0ABN7XG98_GIGMA</name>
<dbReference type="EMBL" id="CAJVQB010118731">
    <property type="protein sequence ID" value="CAG8853004.1"/>
    <property type="molecule type" value="Genomic_DNA"/>
</dbReference>
<dbReference type="SUPFAM" id="SSF56112">
    <property type="entry name" value="Protein kinase-like (PK-like)"/>
    <property type="match status" value="1"/>
</dbReference>
<protein>
    <submittedName>
        <fullName evidence="1">6461_t:CDS:1</fullName>
    </submittedName>
</protein>
<reference evidence="1 2" key="1">
    <citation type="submission" date="2021-06" db="EMBL/GenBank/DDBJ databases">
        <authorList>
            <person name="Kallberg Y."/>
            <person name="Tangrot J."/>
            <person name="Rosling A."/>
        </authorList>
    </citation>
    <scope>NUCLEOTIDE SEQUENCE [LARGE SCALE GENOMIC DNA]</scope>
    <source>
        <strain evidence="1 2">120-4 pot B 10/14</strain>
    </source>
</reference>
<dbReference type="Proteomes" id="UP000789901">
    <property type="component" value="Unassembled WGS sequence"/>
</dbReference>
<dbReference type="InterPro" id="IPR011009">
    <property type="entry name" value="Kinase-like_dom_sf"/>
</dbReference>
<evidence type="ECO:0000313" key="1">
    <source>
        <dbReference type="EMBL" id="CAG8853004.1"/>
    </source>
</evidence>
<organism evidence="1 2">
    <name type="scientific">Gigaspora margarita</name>
    <dbReference type="NCBI Taxonomy" id="4874"/>
    <lineage>
        <taxon>Eukaryota</taxon>
        <taxon>Fungi</taxon>
        <taxon>Fungi incertae sedis</taxon>
        <taxon>Mucoromycota</taxon>
        <taxon>Glomeromycotina</taxon>
        <taxon>Glomeromycetes</taxon>
        <taxon>Diversisporales</taxon>
        <taxon>Gigasporaceae</taxon>
        <taxon>Gigaspora</taxon>
    </lineage>
</organism>
<feature type="non-terminal residue" evidence="1">
    <location>
        <position position="98"/>
    </location>
</feature>
<dbReference type="Gene3D" id="1.10.510.10">
    <property type="entry name" value="Transferase(Phosphotransferase) domain 1"/>
    <property type="match status" value="1"/>
</dbReference>
<sequence>LACQGTPYDIILSLDIYKGKRPIIPTHVPKLVAELINKCLNTQPNKRTTSEEVYEAINIWYNELLKDESTAKIKEVDETIVDKVELKHEEMSKKSNNI</sequence>
<comment type="caution">
    <text evidence="1">The sequence shown here is derived from an EMBL/GenBank/DDBJ whole genome shotgun (WGS) entry which is preliminary data.</text>
</comment>
<accession>A0ABN7XG98</accession>
<feature type="non-terminal residue" evidence="1">
    <location>
        <position position="1"/>
    </location>
</feature>
<evidence type="ECO:0000313" key="2">
    <source>
        <dbReference type="Proteomes" id="UP000789901"/>
    </source>
</evidence>